<name>A0A261VFA9_9BORD</name>
<reference evidence="2" key="1">
    <citation type="submission" date="2017-05" db="EMBL/GenBank/DDBJ databases">
        <title>Complete and WGS of Bordetella genogroups.</title>
        <authorList>
            <person name="Spilker T."/>
            <person name="Lipuma J."/>
        </authorList>
    </citation>
    <scope>NUCLEOTIDE SEQUENCE [LARGE SCALE GENOMIC DNA]</scope>
    <source>
        <strain evidence="2">AU8256</strain>
    </source>
</reference>
<dbReference type="AlphaFoldDB" id="A0A261VFA9"/>
<dbReference type="Proteomes" id="UP000215633">
    <property type="component" value="Unassembled WGS sequence"/>
</dbReference>
<accession>A0A261VFA9</accession>
<keyword evidence="2" id="KW-1185">Reference proteome</keyword>
<dbReference type="EMBL" id="NEVT01000008">
    <property type="protein sequence ID" value="OZI72759.1"/>
    <property type="molecule type" value="Genomic_DNA"/>
</dbReference>
<dbReference type="RefSeq" id="WP_212591750.1">
    <property type="nucleotide sequence ID" value="NZ_NEVT01000008.1"/>
</dbReference>
<protein>
    <submittedName>
        <fullName evidence="1">Uncharacterized protein</fullName>
    </submittedName>
</protein>
<comment type="caution">
    <text evidence="1">The sequence shown here is derived from an EMBL/GenBank/DDBJ whole genome shotgun (WGS) entry which is preliminary data.</text>
</comment>
<evidence type="ECO:0000313" key="2">
    <source>
        <dbReference type="Proteomes" id="UP000215633"/>
    </source>
</evidence>
<sequence>MGKLGVWVGYDQKIVCNELRRQNLISFEDWVLDASHCAQAFTPITYLGYRLWANPCSRLMLRYPLLARGLARAVRWMAADLKYRKGVSHHRHLRGWLIRCCVFWPSNWLLGSGVFLSLSAVRRLSGKPGSSFFGHQRSRISSTTFYLGSKP</sequence>
<evidence type="ECO:0000313" key="1">
    <source>
        <dbReference type="EMBL" id="OZI72759.1"/>
    </source>
</evidence>
<proteinExistence type="predicted"/>
<gene>
    <name evidence="1" type="ORF">CAL24_21035</name>
</gene>
<organism evidence="1 2">
    <name type="scientific">Bordetella genomosp. 2</name>
    <dbReference type="NCBI Taxonomy" id="1983456"/>
    <lineage>
        <taxon>Bacteria</taxon>
        <taxon>Pseudomonadati</taxon>
        <taxon>Pseudomonadota</taxon>
        <taxon>Betaproteobacteria</taxon>
        <taxon>Burkholderiales</taxon>
        <taxon>Alcaligenaceae</taxon>
        <taxon>Bordetella</taxon>
    </lineage>
</organism>